<dbReference type="Proteomes" id="UP000596117">
    <property type="component" value="Chromosome"/>
</dbReference>
<dbReference type="RefSeq" id="WP_128719009.1">
    <property type="nucleotide sequence ID" value="NZ_CP035093.1"/>
</dbReference>
<dbReference type="EMBL" id="CP066026">
    <property type="protein sequence ID" value="QQB89328.1"/>
    <property type="molecule type" value="Genomic_DNA"/>
</dbReference>
<evidence type="ECO:0000313" key="4">
    <source>
        <dbReference type="Proteomes" id="UP000596117"/>
    </source>
</evidence>
<gene>
    <name evidence="1" type="ORF">EQG53_02475</name>
    <name evidence="2" type="ORF">I6H83_02465</name>
</gene>
<organism evidence="1 3">
    <name type="scientific">Brevundimonas diminuta</name>
    <name type="common">Pseudomonas diminuta</name>
    <dbReference type="NCBI Taxonomy" id="293"/>
    <lineage>
        <taxon>Bacteria</taxon>
        <taxon>Pseudomonadati</taxon>
        <taxon>Pseudomonadota</taxon>
        <taxon>Alphaproteobacteria</taxon>
        <taxon>Caulobacterales</taxon>
        <taxon>Caulobacteraceae</taxon>
        <taxon>Brevundimonas</taxon>
    </lineage>
</organism>
<proteinExistence type="predicted"/>
<reference evidence="1 3" key="1">
    <citation type="submission" date="2019-01" db="EMBL/GenBank/DDBJ databases">
        <title>Brevundimonas diminuta Genome sequencing and assembly.</title>
        <authorList>
            <person name="Chen H."/>
        </authorList>
    </citation>
    <scope>NUCLEOTIDE SEQUENCE [LARGE SCALE GENOMIC DNA]</scope>
    <source>
        <strain evidence="1">ATCC</strain>
        <strain evidence="3">ATCC(B) 19146</strain>
    </source>
</reference>
<protein>
    <submittedName>
        <fullName evidence="1">Uncharacterized protein</fullName>
    </submittedName>
</protein>
<reference evidence="2 4" key="2">
    <citation type="submission" date="2020-12" db="EMBL/GenBank/DDBJ databases">
        <title>FDA dAtabase for Regulatory Grade micrObial Sequences (FDA-ARGOS): Supporting development and validation of Infectious Disease Dx tests.</title>
        <authorList>
            <person name="Kerrigan L."/>
            <person name="Long C."/>
            <person name="Tallon L."/>
            <person name="Sadzewicz L."/>
            <person name="Zhao X."/>
            <person name="Boylan J."/>
            <person name="Ott S."/>
            <person name="Bowen H."/>
            <person name="Vavikolanu K."/>
            <person name="Mehta A."/>
            <person name="Aluvathingal J."/>
            <person name="Nadendla S."/>
            <person name="Yan Y."/>
            <person name="Sichtig H."/>
        </authorList>
    </citation>
    <scope>NUCLEOTIDE SEQUENCE [LARGE SCALE GENOMIC DNA]</scope>
    <source>
        <strain evidence="2 4">FDAARGOS_1026</strain>
    </source>
</reference>
<evidence type="ECO:0000313" key="3">
    <source>
        <dbReference type="Proteomes" id="UP000287388"/>
    </source>
</evidence>
<evidence type="ECO:0000313" key="2">
    <source>
        <dbReference type="EMBL" id="QQB89328.1"/>
    </source>
</evidence>
<keyword evidence="4" id="KW-1185">Reference proteome</keyword>
<dbReference type="KEGG" id="bdm:EQG53_02475"/>
<sequence length="108" mass="11386">MTSMPPRSARLEGIPLQHDGVVVGMVPVRGVGFRVGLQGAGQALIMSPAKARRMAPAWRSPEAKAAGLDWIADALEEAANDIDAMPAAEQIQRANEMWAAISATGSQH</sequence>
<dbReference type="AlphaFoldDB" id="A0A410NU45"/>
<dbReference type="EMBL" id="CP035093">
    <property type="protein sequence ID" value="QAT13311.1"/>
    <property type="molecule type" value="Genomic_DNA"/>
</dbReference>
<name>A0A410NU45_BREDI</name>
<evidence type="ECO:0000313" key="1">
    <source>
        <dbReference type="EMBL" id="QAT13311.1"/>
    </source>
</evidence>
<accession>A0A410NU45</accession>
<dbReference type="Proteomes" id="UP000287388">
    <property type="component" value="Chromosome"/>
</dbReference>